<feature type="chain" id="PRO_5001594646" description="FAD synthase" evidence="13">
    <location>
        <begin position="20"/>
        <end position="277"/>
    </location>
</feature>
<feature type="domain" description="Phosphoadenosine phosphosulphate reductase" evidence="14">
    <location>
        <begin position="159"/>
        <end position="241"/>
    </location>
</feature>
<protein>
    <recommendedName>
        <fullName evidence="2">FAD synthase</fullName>
        <ecNumber evidence="2">2.7.7.2</ecNumber>
    </recommendedName>
    <alternativeName>
        <fullName evidence="10">FAD pyrophosphorylase</fullName>
    </alternativeName>
    <alternativeName>
        <fullName evidence="11">FMN adenylyltransferase</fullName>
    </alternativeName>
</protein>
<evidence type="ECO:0000256" key="1">
    <source>
        <dbReference type="ARBA" id="ARBA00004726"/>
    </source>
</evidence>
<dbReference type="Pfam" id="PF01507">
    <property type="entry name" value="PAPS_reduct"/>
    <property type="match status" value="2"/>
</dbReference>
<name>A0A061BE04_CYBFA</name>
<dbReference type="InterPro" id="IPR002500">
    <property type="entry name" value="PAPS_reduct_dom"/>
</dbReference>
<evidence type="ECO:0000256" key="10">
    <source>
        <dbReference type="ARBA" id="ARBA00031145"/>
    </source>
</evidence>
<accession>A0A061BE04</accession>
<dbReference type="GO" id="GO:0003919">
    <property type="term" value="F:FMN adenylyltransferase activity"/>
    <property type="evidence" value="ECO:0007669"/>
    <property type="project" value="UniProtKB-EC"/>
</dbReference>
<feature type="domain" description="Phosphoadenosine phosphosulphate reductase" evidence="14">
    <location>
        <begin position="82"/>
        <end position="153"/>
    </location>
</feature>
<dbReference type="CDD" id="cd23948">
    <property type="entry name" value="FAD_synthase"/>
    <property type="match status" value="1"/>
</dbReference>
<evidence type="ECO:0000256" key="6">
    <source>
        <dbReference type="ARBA" id="ARBA00022695"/>
    </source>
</evidence>
<evidence type="ECO:0000256" key="12">
    <source>
        <dbReference type="ARBA" id="ARBA00049494"/>
    </source>
</evidence>
<evidence type="ECO:0000256" key="7">
    <source>
        <dbReference type="ARBA" id="ARBA00022741"/>
    </source>
</evidence>
<evidence type="ECO:0000256" key="9">
    <source>
        <dbReference type="ARBA" id="ARBA00022840"/>
    </source>
</evidence>
<reference evidence="15" key="1">
    <citation type="journal article" date="2014" name="Genome Announc.">
        <title>Genome sequence of the yeast Cyberlindnera fabianii (Hansenula fabianii).</title>
        <authorList>
            <person name="Freel K.C."/>
            <person name="Sarilar V."/>
            <person name="Neuveglise C."/>
            <person name="Devillers H."/>
            <person name="Friedrich A."/>
            <person name="Schacherer J."/>
        </authorList>
    </citation>
    <scope>NUCLEOTIDE SEQUENCE</scope>
    <source>
        <strain evidence="15">YJS4271</strain>
    </source>
</reference>
<keyword evidence="13" id="KW-0732">Signal</keyword>
<dbReference type="InterPro" id="IPR014729">
    <property type="entry name" value="Rossmann-like_a/b/a_fold"/>
</dbReference>
<keyword evidence="7" id="KW-0547">Nucleotide-binding</keyword>
<dbReference type="GO" id="GO:0006747">
    <property type="term" value="P:FAD biosynthetic process"/>
    <property type="evidence" value="ECO:0007669"/>
    <property type="project" value="TreeGrafter"/>
</dbReference>
<keyword evidence="5" id="KW-0808">Transferase</keyword>
<comment type="catalytic activity">
    <reaction evidence="12">
        <text>FMN + ATP + H(+) = FAD + diphosphate</text>
        <dbReference type="Rhea" id="RHEA:17237"/>
        <dbReference type="ChEBI" id="CHEBI:15378"/>
        <dbReference type="ChEBI" id="CHEBI:30616"/>
        <dbReference type="ChEBI" id="CHEBI:33019"/>
        <dbReference type="ChEBI" id="CHEBI:57692"/>
        <dbReference type="ChEBI" id="CHEBI:58210"/>
        <dbReference type="EC" id="2.7.7.2"/>
    </reaction>
</comment>
<organism evidence="15">
    <name type="scientific">Cyberlindnera fabianii</name>
    <name type="common">Yeast</name>
    <name type="synonym">Hansenula fabianii</name>
    <dbReference type="NCBI Taxonomy" id="36022"/>
    <lineage>
        <taxon>Eukaryota</taxon>
        <taxon>Fungi</taxon>
        <taxon>Dikarya</taxon>
        <taxon>Ascomycota</taxon>
        <taxon>Saccharomycotina</taxon>
        <taxon>Saccharomycetes</taxon>
        <taxon>Phaffomycetales</taxon>
        <taxon>Phaffomycetaceae</taxon>
        <taxon>Cyberlindnera</taxon>
    </lineage>
</organism>
<evidence type="ECO:0000256" key="4">
    <source>
        <dbReference type="ARBA" id="ARBA00022643"/>
    </source>
</evidence>
<keyword evidence="8" id="KW-0274">FAD</keyword>
<proteinExistence type="predicted"/>
<dbReference type="VEuPathDB" id="FungiDB:BON22_5476"/>
<gene>
    <name evidence="15" type="ORF">CYFA0S_33e00672g</name>
</gene>
<feature type="signal peptide" evidence="13">
    <location>
        <begin position="1"/>
        <end position="19"/>
    </location>
</feature>
<evidence type="ECO:0000256" key="13">
    <source>
        <dbReference type="SAM" id="SignalP"/>
    </source>
</evidence>
<evidence type="ECO:0000256" key="5">
    <source>
        <dbReference type="ARBA" id="ARBA00022679"/>
    </source>
</evidence>
<dbReference type="EMBL" id="LK052918">
    <property type="protein sequence ID" value="CDR47574.1"/>
    <property type="molecule type" value="Genomic_DNA"/>
</dbReference>
<evidence type="ECO:0000256" key="11">
    <source>
        <dbReference type="ARBA" id="ARBA00031871"/>
    </source>
</evidence>
<dbReference type="GO" id="GO:0005524">
    <property type="term" value="F:ATP binding"/>
    <property type="evidence" value="ECO:0007669"/>
    <property type="project" value="UniProtKB-KW"/>
</dbReference>
<keyword evidence="6" id="KW-0548">Nucleotidyltransferase</keyword>
<dbReference type="PANTHER" id="PTHR23293:SF9">
    <property type="entry name" value="FAD SYNTHASE"/>
    <property type="match status" value="1"/>
</dbReference>
<evidence type="ECO:0000256" key="3">
    <source>
        <dbReference type="ARBA" id="ARBA00022630"/>
    </source>
</evidence>
<keyword evidence="9" id="KW-0067">ATP-binding</keyword>
<dbReference type="SUPFAM" id="SSF52402">
    <property type="entry name" value="Adenine nucleotide alpha hydrolases-like"/>
    <property type="match status" value="1"/>
</dbReference>
<dbReference type="AlphaFoldDB" id="A0A061BE04"/>
<comment type="pathway">
    <text evidence="1">Cofactor biosynthesis; FAD biosynthesis; FAD from FMN: step 1/1.</text>
</comment>
<evidence type="ECO:0000313" key="15">
    <source>
        <dbReference type="EMBL" id="CDR47574.1"/>
    </source>
</evidence>
<dbReference type="PANTHER" id="PTHR23293">
    <property type="entry name" value="FAD SYNTHETASE-RELATED FMN ADENYLYLTRANSFERASE"/>
    <property type="match status" value="1"/>
</dbReference>
<dbReference type="PhylomeDB" id="A0A061BE04"/>
<evidence type="ECO:0000259" key="14">
    <source>
        <dbReference type="Pfam" id="PF01507"/>
    </source>
</evidence>
<evidence type="ECO:0000256" key="8">
    <source>
        <dbReference type="ARBA" id="ARBA00022827"/>
    </source>
</evidence>
<sequence length="277" mass="32657">MFLTKHFVHITCLLTLCLSFWFLRNMESSQRLSVVCQRAYTSVNTFLHLNDENDDVLDRTQKRVRHSLSVLQTMLDQFNLDQIAISYNGGKDCLVMLILYLSVLHTRFNNQTLDEHHQLNAVMINYERQFPELVTFINDTTRQYSLHLDQYNTTLKEGFEEYLDKHTQIKTIIVGTRRTDPYARGLKDIQRTDSGWPDFVRVHPVVDWRYDEVWCFLLRANISYCSLYDEGFTSLGGVDTTIRNPYLLDKETGQYNPAYMLEKGDERERGGRQKRLT</sequence>
<evidence type="ECO:0000256" key="2">
    <source>
        <dbReference type="ARBA" id="ARBA00012393"/>
    </source>
</evidence>
<keyword evidence="3" id="KW-0285">Flavoprotein</keyword>
<dbReference type="OrthoDB" id="270728at2759"/>
<dbReference type="Gene3D" id="3.40.50.620">
    <property type="entry name" value="HUPs"/>
    <property type="match status" value="1"/>
</dbReference>
<keyword evidence="4" id="KW-0288">FMN</keyword>
<dbReference type="EC" id="2.7.7.2" evidence="2"/>